<keyword evidence="4" id="KW-0732">Signal</keyword>
<feature type="region of interest" description="Disordered" evidence="3">
    <location>
        <begin position="117"/>
        <end position="139"/>
    </location>
</feature>
<feature type="region of interest" description="Disordered" evidence="3">
    <location>
        <begin position="401"/>
        <end position="444"/>
    </location>
</feature>
<feature type="compositionally biased region" description="Basic and acidic residues" evidence="3">
    <location>
        <begin position="117"/>
        <end position="126"/>
    </location>
</feature>
<reference evidence="5 6" key="1">
    <citation type="journal article" date="2019" name="Int. J. Syst. Evol. Microbiol.">
        <title>The Global Catalogue of Microorganisms (GCM) 10K type strain sequencing project: providing services to taxonomists for standard genome sequencing and annotation.</title>
        <authorList>
            <consortium name="The Broad Institute Genomics Platform"/>
            <consortium name="The Broad Institute Genome Sequencing Center for Infectious Disease"/>
            <person name="Wu L."/>
            <person name="Ma J."/>
        </authorList>
    </citation>
    <scope>NUCLEOTIDE SEQUENCE [LARGE SCALE GENOMIC DNA]</scope>
    <source>
        <strain evidence="5 6">JCM 16021</strain>
    </source>
</reference>
<comment type="subcellular location">
    <subcellularLocation>
        <location evidence="1">Secreted</location>
    </subcellularLocation>
</comment>
<dbReference type="PANTHER" id="PTHR38340:SF1">
    <property type="entry name" value="S-LAYER PROTEIN"/>
    <property type="match status" value="1"/>
</dbReference>
<feature type="region of interest" description="Disordered" evidence="3">
    <location>
        <begin position="227"/>
        <end position="279"/>
    </location>
</feature>
<dbReference type="InterPro" id="IPR050557">
    <property type="entry name" value="RTX_toxin/Mannuronan_C5-epim"/>
</dbReference>
<dbReference type="Proteomes" id="UP001500575">
    <property type="component" value="Unassembled WGS sequence"/>
</dbReference>
<feature type="chain" id="PRO_5045711525" description="Calcium-binding protein" evidence="4">
    <location>
        <begin position="24"/>
        <end position="444"/>
    </location>
</feature>
<comment type="caution">
    <text evidence="5">The sequence shown here is derived from an EMBL/GenBank/DDBJ whole genome shotgun (WGS) entry which is preliminary data.</text>
</comment>
<dbReference type="EMBL" id="BAAAQQ010000004">
    <property type="protein sequence ID" value="GAA2119894.1"/>
    <property type="molecule type" value="Genomic_DNA"/>
</dbReference>
<dbReference type="PRINTS" id="PR00313">
    <property type="entry name" value="CABNDNGRPT"/>
</dbReference>
<evidence type="ECO:0000256" key="3">
    <source>
        <dbReference type="SAM" id="MobiDB-lite"/>
    </source>
</evidence>
<dbReference type="InterPro" id="IPR001343">
    <property type="entry name" value="Hemolysn_Ca-bd"/>
</dbReference>
<name>A0ABN2Y0M4_9ACTN</name>
<evidence type="ECO:0000256" key="4">
    <source>
        <dbReference type="SAM" id="SignalP"/>
    </source>
</evidence>
<evidence type="ECO:0008006" key="7">
    <source>
        <dbReference type="Google" id="ProtNLM"/>
    </source>
</evidence>
<dbReference type="Pfam" id="PF00353">
    <property type="entry name" value="HemolysinCabind"/>
    <property type="match status" value="7"/>
</dbReference>
<evidence type="ECO:0000256" key="1">
    <source>
        <dbReference type="ARBA" id="ARBA00004613"/>
    </source>
</evidence>
<organism evidence="5 6">
    <name type="scientific">Nocardioides bigeumensis</name>
    <dbReference type="NCBI Taxonomy" id="433657"/>
    <lineage>
        <taxon>Bacteria</taxon>
        <taxon>Bacillati</taxon>
        <taxon>Actinomycetota</taxon>
        <taxon>Actinomycetes</taxon>
        <taxon>Propionibacteriales</taxon>
        <taxon>Nocardioidaceae</taxon>
        <taxon>Nocardioides</taxon>
    </lineage>
</organism>
<gene>
    <name evidence="5" type="ORF">GCM10009843_12930</name>
</gene>
<evidence type="ECO:0000313" key="6">
    <source>
        <dbReference type="Proteomes" id="UP001500575"/>
    </source>
</evidence>
<keyword evidence="2" id="KW-0964">Secreted</keyword>
<sequence>MNRLHLRLLAVIALVAVPTSVLGGPVAPVSAAPVSAVPVSGAPVSAANSLTCQGLAATIVGTAGDDVLAGTPGPDVIVALKGDDTVNAGAGDDIVCGGRGTDKLDGQDGNDRLYGERNGLRPREDQPATNVGDVLAGGPGDDVIDPGWDKHTDVGGGFLPDTISYRDSLVGVIIDLERGIGYGEGTDTILLEGRVEVHGSDFDDVIIGTNRIDSIVAFSGDDFVDGRGGRDNLVDQQDIGSPSATRDDDYFSGGAGNDNIEPGRGTDTSRGGPGDDRIEDLFGPSIVGGGTGDDELSVAVVVDQDLETRVQGNSGQDELNISVSKGGTLARSTTGTVNLRRARIVASTAGNERASGSVSGVEIVGVPEGTWQVRGTSRDETVYGPFLDESRVVARMGGGDDRVFGGPGDDVIDGGAGLDSARPGGGRDTCRSVEWSPAQDPCES</sequence>
<dbReference type="RefSeq" id="WP_344302853.1">
    <property type="nucleotide sequence ID" value="NZ_BAAAQQ010000004.1"/>
</dbReference>
<protein>
    <recommendedName>
        <fullName evidence="7">Calcium-binding protein</fullName>
    </recommendedName>
</protein>
<dbReference type="SUPFAM" id="SSF51120">
    <property type="entry name" value="beta-Roll"/>
    <property type="match status" value="2"/>
</dbReference>
<keyword evidence="6" id="KW-1185">Reference proteome</keyword>
<accession>A0ABN2Y0M4</accession>
<dbReference type="InterPro" id="IPR011049">
    <property type="entry name" value="Serralysin-like_metalloprot_C"/>
</dbReference>
<feature type="compositionally biased region" description="Polar residues" evidence="3">
    <location>
        <begin position="234"/>
        <end position="244"/>
    </location>
</feature>
<feature type="signal peptide" evidence="4">
    <location>
        <begin position="1"/>
        <end position="23"/>
    </location>
</feature>
<evidence type="ECO:0000313" key="5">
    <source>
        <dbReference type="EMBL" id="GAA2119894.1"/>
    </source>
</evidence>
<evidence type="ECO:0000256" key="2">
    <source>
        <dbReference type="ARBA" id="ARBA00022525"/>
    </source>
</evidence>
<proteinExistence type="predicted"/>
<dbReference type="Gene3D" id="2.150.10.10">
    <property type="entry name" value="Serralysin-like metalloprotease, C-terminal"/>
    <property type="match status" value="3"/>
</dbReference>
<dbReference type="PANTHER" id="PTHR38340">
    <property type="entry name" value="S-LAYER PROTEIN"/>
    <property type="match status" value="1"/>
</dbReference>